<dbReference type="OrthoDB" id="3098at2759"/>
<dbReference type="Gene3D" id="1.10.3450.20">
    <property type="match status" value="1"/>
</dbReference>
<name>A0A9P6HLL2_9AGAM</name>
<dbReference type="AlphaFoldDB" id="A0A9P6HLL2"/>
<keyword evidence="9" id="KW-1185">Reference proteome</keyword>
<keyword evidence="7" id="KW-0472">Membrane</keyword>
<evidence type="ECO:0000256" key="6">
    <source>
        <dbReference type="ARBA" id="ARBA00023242"/>
    </source>
</evidence>
<dbReference type="PANTHER" id="PTHR13003:SF2">
    <property type="entry name" value="NUCLEAR PORE COMPLEX PROTEIN NUP107"/>
    <property type="match status" value="1"/>
</dbReference>
<dbReference type="GO" id="GO:0000973">
    <property type="term" value="P:post-transcriptional tethering of RNA polymerase II gene DNA at nuclear periphery"/>
    <property type="evidence" value="ECO:0007669"/>
    <property type="project" value="TreeGrafter"/>
</dbReference>
<dbReference type="GO" id="GO:0006606">
    <property type="term" value="P:protein import into nucleus"/>
    <property type="evidence" value="ECO:0007669"/>
    <property type="project" value="TreeGrafter"/>
</dbReference>
<reference evidence="8" key="1">
    <citation type="journal article" date="2020" name="Nat. Commun.">
        <title>Large-scale genome sequencing of mycorrhizal fungi provides insights into the early evolution of symbiotic traits.</title>
        <authorList>
            <person name="Miyauchi S."/>
            <person name="Kiss E."/>
            <person name="Kuo A."/>
            <person name="Drula E."/>
            <person name="Kohler A."/>
            <person name="Sanchez-Garcia M."/>
            <person name="Morin E."/>
            <person name="Andreopoulos B."/>
            <person name="Barry K.W."/>
            <person name="Bonito G."/>
            <person name="Buee M."/>
            <person name="Carver A."/>
            <person name="Chen C."/>
            <person name="Cichocki N."/>
            <person name="Clum A."/>
            <person name="Culley D."/>
            <person name="Crous P.W."/>
            <person name="Fauchery L."/>
            <person name="Girlanda M."/>
            <person name="Hayes R.D."/>
            <person name="Keri Z."/>
            <person name="LaButti K."/>
            <person name="Lipzen A."/>
            <person name="Lombard V."/>
            <person name="Magnuson J."/>
            <person name="Maillard F."/>
            <person name="Murat C."/>
            <person name="Nolan M."/>
            <person name="Ohm R.A."/>
            <person name="Pangilinan J."/>
            <person name="Pereira M.F."/>
            <person name="Perotto S."/>
            <person name="Peter M."/>
            <person name="Pfister S."/>
            <person name="Riley R."/>
            <person name="Sitrit Y."/>
            <person name="Stielow J.B."/>
            <person name="Szollosi G."/>
            <person name="Zifcakova L."/>
            <person name="Stursova M."/>
            <person name="Spatafora J.W."/>
            <person name="Tedersoo L."/>
            <person name="Vaario L.M."/>
            <person name="Yamada A."/>
            <person name="Yan M."/>
            <person name="Wang P."/>
            <person name="Xu J."/>
            <person name="Bruns T."/>
            <person name="Baldrian P."/>
            <person name="Vilgalys R."/>
            <person name="Dunand C."/>
            <person name="Henrissat B."/>
            <person name="Grigoriev I.V."/>
            <person name="Hibbett D."/>
            <person name="Nagy L.G."/>
            <person name="Martin F.M."/>
        </authorList>
    </citation>
    <scope>NUCLEOTIDE SEQUENCE</scope>
    <source>
        <strain evidence="8">UH-Tt-Lm1</strain>
    </source>
</reference>
<evidence type="ECO:0000256" key="5">
    <source>
        <dbReference type="ARBA" id="ARBA00023132"/>
    </source>
</evidence>
<dbReference type="GO" id="GO:0006406">
    <property type="term" value="P:mRNA export from nucleus"/>
    <property type="evidence" value="ECO:0007669"/>
    <property type="project" value="TreeGrafter"/>
</dbReference>
<comment type="caution">
    <text evidence="8">The sequence shown here is derived from an EMBL/GenBank/DDBJ whole genome shotgun (WGS) entry which is preliminary data.</text>
</comment>
<sequence>MADPFYSSCADVLSVCQANRQDLDALLDPKTGFASRLRDLCDEQLKAIVASDLGYIPQEKIDALRMESNTWALLQCIMPHRKQQFPIWPSPQQLLQENPYSPTSTLAQAIMHSSRLFYELVIVREWLHDTAPPPPVPDAATGYWKFTKYQLMQALRTGNRMQSDGLVREMDPDAPNRDDTRGLAADDANYDKTVAQALYACVRAGKLDEAIDLTKKAQQPWRAATIRGSTLLQWRGISSEPRDDDDVTTFDDGSWTGNKRRKLWKSACIHGALNSSLPNPERALFASLAPSSQTSAVLKSACRTWEDFLWAQVSTMCEEKQSAEMLRLDGGFWEGGMAAVEKGVVMPSREEAEQEELEWEQEVESTLKSLSTVQAPEGAPADNPFHISQLSIILGSTDELLEGFASGVQGGSFDTSSPEFPTLTRFFAHLCLFLQLIDVPVPPLATQVILEAYLQVLEAAGQRELIAMYASALGDNAVDRYAMFLTSLELTASISERKEALVRARDHGLDMQRVATATAERTIEKVMKLLPPLKGPLPQVQSKPCQLSNPELLFIRSIEWTTIMPETYDNALEQANLIIRYFLGMGNIWVGKGVPDRLPAELASIDKPEDIATEYMHYRQFMHVWDIFERIAEVIDAEVADEWTKDAKVTWLNEYEALVDEVFEKSVKLLTTEWLVSDVSRVDGDRRRRELIRVRQILIPELVIKLHNILYDSRARLPKNLTRTFHLANIVADSRHKLYEDFVGGNGLRLREYLGNVRQAILGGLEGGGSDPFRILGTAN</sequence>
<evidence type="ECO:0000256" key="2">
    <source>
        <dbReference type="ARBA" id="ARBA00022816"/>
    </source>
</evidence>
<dbReference type="GO" id="GO:0017056">
    <property type="term" value="F:structural constituent of nuclear pore"/>
    <property type="evidence" value="ECO:0007669"/>
    <property type="project" value="UniProtKB-UniRule"/>
</dbReference>
<dbReference type="Gene3D" id="1.20.190.50">
    <property type="match status" value="1"/>
</dbReference>
<dbReference type="PANTHER" id="PTHR13003">
    <property type="entry name" value="NUP107-RELATED"/>
    <property type="match status" value="1"/>
</dbReference>
<dbReference type="Pfam" id="PF04121">
    <property type="entry name" value="Nup84_Nup100"/>
    <property type="match status" value="1"/>
</dbReference>
<comment type="similarity">
    <text evidence="7">Belongs to the nucleoporin Nup84/Nup107 family.</text>
</comment>
<proteinExistence type="inferred from homology"/>
<keyword evidence="1 7" id="KW-0813">Transport</keyword>
<evidence type="ECO:0000313" key="9">
    <source>
        <dbReference type="Proteomes" id="UP000736335"/>
    </source>
</evidence>
<organism evidence="8 9">
    <name type="scientific">Thelephora terrestris</name>
    <dbReference type="NCBI Taxonomy" id="56493"/>
    <lineage>
        <taxon>Eukaryota</taxon>
        <taxon>Fungi</taxon>
        <taxon>Dikarya</taxon>
        <taxon>Basidiomycota</taxon>
        <taxon>Agaricomycotina</taxon>
        <taxon>Agaricomycetes</taxon>
        <taxon>Thelephorales</taxon>
        <taxon>Thelephoraceae</taxon>
        <taxon>Thelephora</taxon>
    </lineage>
</organism>
<evidence type="ECO:0000256" key="1">
    <source>
        <dbReference type="ARBA" id="ARBA00022448"/>
    </source>
</evidence>
<accession>A0A9P6HLL2</accession>
<comment type="function">
    <text evidence="7">Functions as a component of the nuclear pore complex (NPC).</text>
</comment>
<dbReference type="Proteomes" id="UP000736335">
    <property type="component" value="Unassembled WGS sequence"/>
</dbReference>
<evidence type="ECO:0000256" key="3">
    <source>
        <dbReference type="ARBA" id="ARBA00022927"/>
    </source>
</evidence>
<gene>
    <name evidence="8" type="ORF">BJ322DRAFT_1098780</name>
</gene>
<dbReference type="GO" id="GO:0031965">
    <property type="term" value="C:nuclear membrane"/>
    <property type="evidence" value="ECO:0007669"/>
    <property type="project" value="UniProtKB-SubCell"/>
</dbReference>
<keyword evidence="3" id="KW-0653">Protein transport</keyword>
<protein>
    <recommendedName>
        <fullName evidence="7">Nuclear pore complex protein</fullName>
    </recommendedName>
</protein>
<evidence type="ECO:0000313" key="8">
    <source>
        <dbReference type="EMBL" id="KAF9788010.1"/>
    </source>
</evidence>
<comment type="subunit">
    <text evidence="7">Part of the nuclear pore complex (NPC).</text>
</comment>
<keyword evidence="6 7" id="KW-0539">Nucleus</keyword>
<dbReference type="InterPro" id="IPR007252">
    <property type="entry name" value="Nup84/Nup107"/>
</dbReference>
<dbReference type="EMBL" id="WIUZ02000004">
    <property type="protein sequence ID" value="KAF9788010.1"/>
    <property type="molecule type" value="Genomic_DNA"/>
</dbReference>
<keyword evidence="5 7" id="KW-0906">Nuclear pore complex</keyword>
<reference evidence="8" key="2">
    <citation type="submission" date="2020-11" db="EMBL/GenBank/DDBJ databases">
        <authorList>
            <consortium name="DOE Joint Genome Institute"/>
            <person name="Kuo A."/>
            <person name="Miyauchi S."/>
            <person name="Kiss E."/>
            <person name="Drula E."/>
            <person name="Kohler A."/>
            <person name="Sanchez-Garcia M."/>
            <person name="Andreopoulos B."/>
            <person name="Barry K.W."/>
            <person name="Bonito G."/>
            <person name="Buee M."/>
            <person name="Carver A."/>
            <person name="Chen C."/>
            <person name="Cichocki N."/>
            <person name="Clum A."/>
            <person name="Culley D."/>
            <person name="Crous P.W."/>
            <person name="Fauchery L."/>
            <person name="Girlanda M."/>
            <person name="Hayes R."/>
            <person name="Keri Z."/>
            <person name="Labutti K."/>
            <person name="Lipzen A."/>
            <person name="Lombard V."/>
            <person name="Magnuson J."/>
            <person name="Maillard F."/>
            <person name="Morin E."/>
            <person name="Murat C."/>
            <person name="Nolan M."/>
            <person name="Ohm R."/>
            <person name="Pangilinan J."/>
            <person name="Pereira M."/>
            <person name="Perotto S."/>
            <person name="Peter M."/>
            <person name="Riley R."/>
            <person name="Sitrit Y."/>
            <person name="Stielow B."/>
            <person name="Szollosi G."/>
            <person name="Zifcakova L."/>
            <person name="Stursova M."/>
            <person name="Spatafora J.W."/>
            <person name="Tedersoo L."/>
            <person name="Vaario L.-M."/>
            <person name="Yamada A."/>
            <person name="Yan M."/>
            <person name="Wang P."/>
            <person name="Xu J."/>
            <person name="Bruns T."/>
            <person name="Baldrian P."/>
            <person name="Vilgalys R."/>
            <person name="Henrissat B."/>
            <person name="Grigoriev I.V."/>
            <person name="Hibbett D."/>
            <person name="Nagy L.G."/>
            <person name="Martin F.M."/>
        </authorList>
    </citation>
    <scope>NUCLEOTIDE SEQUENCE</scope>
    <source>
        <strain evidence="8">UH-Tt-Lm1</strain>
    </source>
</reference>
<comment type="subcellular location">
    <subcellularLocation>
        <location evidence="7">Nucleus</location>
        <location evidence="7">Nuclear pore complex</location>
    </subcellularLocation>
    <subcellularLocation>
        <location evidence="7">Nucleus membrane</location>
    </subcellularLocation>
</comment>
<dbReference type="GO" id="GO:0031080">
    <property type="term" value="C:nuclear pore outer ring"/>
    <property type="evidence" value="ECO:0007669"/>
    <property type="project" value="TreeGrafter"/>
</dbReference>
<evidence type="ECO:0000256" key="4">
    <source>
        <dbReference type="ARBA" id="ARBA00023010"/>
    </source>
</evidence>
<evidence type="ECO:0000256" key="7">
    <source>
        <dbReference type="RuleBase" id="RU365072"/>
    </source>
</evidence>
<keyword evidence="4 7" id="KW-0811">Translocation</keyword>
<keyword evidence="2" id="KW-0509">mRNA transport</keyword>